<protein>
    <submittedName>
        <fullName evidence="1">Uncharacterized protein</fullName>
    </submittedName>
</protein>
<dbReference type="AlphaFoldDB" id="A0A0D0EBR0"/>
<dbReference type="InParanoid" id="A0A0D0EBR0"/>
<dbReference type="HOGENOM" id="CLU_2574587_0_0_1"/>
<evidence type="ECO:0000313" key="2">
    <source>
        <dbReference type="Proteomes" id="UP000054538"/>
    </source>
</evidence>
<sequence length="81" mass="9141">MTCKKLTARYSHFCQAKWSWAMMAQVAQTSIRMGGISISSTRSISISSINNMKSKLDSPCLPNRLARGEAHIVLHHIQFEF</sequence>
<dbReference type="Proteomes" id="UP000054538">
    <property type="component" value="Unassembled WGS sequence"/>
</dbReference>
<reference evidence="2" key="2">
    <citation type="submission" date="2015-01" db="EMBL/GenBank/DDBJ databases">
        <title>Evolutionary Origins and Diversification of the Mycorrhizal Mutualists.</title>
        <authorList>
            <consortium name="DOE Joint Genome Institute"/>
            <consortium name="Mycorrhizal Genomics Consortium"/>
            <person name="Kohler A."/>
            <person name="Kuo A."/>
            <person name="Nagy L.G."/>
            <person name="Floudas D."/>
            <person name="Copeland A."/>
            <person name="Barry K.W."/>
            <person name="Cichocki N."/>
            <person name="Veneault-Fourrey C."/>
            <person name="LaButti K."/>
            <person name="Lindquist E.A."/>
            <person name="Lipzen A."/>
            <person name="Lundell T."/>
            <person name="Morin E."/>
            <person name="Murat C."/>
            <person name="Riley R."/>
            <person name="Ohm R."/>
            <person name="Sun H."/>
            <person name="Tunlid A."/>
            <person name="Henrissat B."/>
            <person name="Grigoriev I.V."/>
            <person name="Hibbett D.S."/>
            <person name="Martin F."/>
        </authorList>
    </citation>
    <scope>NUCLEOTIDE SEQUENCE [LARGE SCALE GENOMIC DNA]</scope>
    <source>
        <strain evidence="2">Ve08.2h10</strain>
    </source>
</reference>
<dbReference type="EMBL" id="KN824908">
    <property type="protein sequence ID" value="KIK98055.1"/>
    <property type="molecule type" value="Genomic_DNA"/>
</dbReference>
<organism evidence="1 2">
    <name type="scientific">Paxillus rubicundulus Ve08.2h10</name>
    <dbReference type="NCBI Taxonomy" id="930991"/>
    <lineage>
        <taxon>Eukaryota</taxon>
        <taxon>Fungi</taxon>
        <taxon>Dikarya</taxon>
        <taxon>Basidiomycota</taxon>
        <taxon>Agaricomycotina</taxon>
        <taxon>Agaricomycetes</taxon>
        <taxon>Agaricomycetidae</taxon>
        <taxon>Boletales</taxon>
        <taxon>Paxilineae</taxon>
        <taxon>Paxillaceae</taxon>
        <taxon>Paxillus</taxon>
    </lineage>
</organism>
<proteinExistence type="predicted"/>
<evidence type="ECO:0000313" key="1">
    <source>
        <dbReference type="EMBL" id="KIK98055.1"/>
    </source>
</evidence>
<name>A0A0D0EBR0_9AGAM</name>
<gene>
    <name evidence="1" type="ORF">PAXRUDRAFT_729548</name>
</gene>
<accession>A0A0D0EBR0</accession>
<reference evidence="1 2" key="1">
    <citation type="submission" date="2014-04" db="EMBL/GenBank/DDBJ databases">
        <authorList>
            <consortium name="DOE Joint Genome Institute"/>
            <person name="Kuo A."/>
            <person name="Kohler A."/>
            <person name="Jargeat P."/>
            <person name="Nagy L.G."/>
            <person name="Floudas D."/>
            <person name="Copeland A."/>
            <person name="Barry K.W."/>
            <person name="Cichocki N."/>
            <person name="Veneault-Fourrey C."/>
            <person name="LaButti K."/>
            <person name="Lindquist E.A."/>
            <person name="Lipzen A."/>
            <person name="Lundell T."/>
            <person name="Morin E."/>
            <person name="Murat C."/>
            <person name="Sun H."/>
            <person name="Tunlid A."/>
            <person name="Henrissat B."/>
            <person name="Grigoriev I.V."/>
            <person name="Hibbett D.S."/>
            <person name="Martin F."/>
            <person name="Nordberg H.P."/>
            <person name="Cantor M.N."/>
            <person name="Hua S.X."/>
        </authorList>
    </citation>
    <scope>NUCLEOTIDE SEQUENCE [LARGE SCALE GENOMIC DNA]</scope>
    <source>
        <strain evidence="1 2">Ve08.2h10</strain>
    </source>
</reference>
<keyword evidence="2" id="KW-1185">Reference proteome</keyword>